<dbReference type="EMBL" id="QOPE01000012">
    <property type="protein sequence ID" value="RCL41486.1"/>
    <property type="molecule type" value="Genomic_DNA"/>
</dbReference>
<gene>
    <name evidence="1" type="ORF">DBW96_02210</name>
</gene>
<dbReference type="Pfam" id="PF12893">
    <property type="entry name" value="Lumazine_bd_2"/>
    <property type="match status" value="1"/>
</dbReference>
<accession>A0A368BXN4</accession>
<dbReference type="InterPro" id="IPR039437">
    <property type="entry name" value="FrzH/put_lumazine-bd"/>
</dbReference>
<evidence type="ECO:0000313" key="1">
    <source>
        <dbReference type="EMBL" id="RCL41486.1"/>
    </source>
</evidence>
<dbReference type="AlphaFoldDB" id="A0A368BXN4"/>
<reference evidence="1 2" key="1">
    <citation type="journal article" date="2018" name="Microbiome">
        <title>Fine metagenomic profile of the Mediterranean stratified and mixed water columns revealed by assembly and recruitment.</title>
        <authorList>
            <person name="Haro-Moreno J.M."/>
            <person name="Lopez-Perez M."/>
            <person name="De La Torre J.R."/>
            <person name="Picazo A."/>
            <person name="Camacho A."/>
            <person name="Rodriguez-Valera F."/>
        </authorList>
    </citation>
    <scope>NUCLEOTIDE SEQUENCE [LARGE SCALE GENOMIC DNA]</scope>
    <source>
        <strain evidence="1">MED-G82</strain>
    </source>
</reference>
<proteinExistence type="predicted"/>
<organism evidence="1 2">
    <name type="scientific">SAR86 cluster bacterium</name>
    <dbReference type="NCBI Taxonomy" id="2030880"/>
    <lineage>
        <taxon>Bacteria</taxon>
        <taxon>Pseudomonadati</taxon>
        <taxon>Pseudomonadota</taxon>
        <taxon>Gammaproteobacteria</taxon>
        <taxon>SAR86 cluster</taxon>
    </lineage>
</organism>
<protein>
    <submittedName>
        <fullName evidence="1">Nuclear transport factor 2 family protein</fullName>
    </submittedName>
</protein>
<name>A0A368BXN4_9GAMM</name>
<sequence>MSDKEQIENIVQLYIDSMDESDPNKVKQAFHGNGKVVGYLHGDFMQMSTDDFADFVASQQPPPKEKGEDVVFEILACEVEGTTAFVKLRDTYLGITFLDTLSFIKEEGQWQIYTKLFNVESE</sequence>
<dbReference type="SUPFAM" id="SSF54427">
    <property type="entry name" value="NTF2-like"/>
    <property type="match status" value="1"/>
</dbReference>
<comment type="caution">
    <text evidence="1">The sequence shown here is derived from an EMBL/GenBank/DDBJ whole genome shotgun (WGS) entry which is preliminary data.</text>
</comment>
<evidence type="ECO:0000313" key="2">
    <source>
        <dbReference type="Proteomes" id="UP000253307"/>
    </source>
</evidence>
<dbReference type="Proteomes" id="UP000253307">
    <property type="component" value="Unassembled WGS sequence"/>
</dbReference>
<dbReference type="Gene3D" id="3.10.450.50">
    <property type="match status" value="1"/>
</dbReference>
<dbReference type="InterPro" id="IPR032710">
    <property type="entry name" value="NTF2-like_dom_sf"/>
</dbReference>